<sequence>DRPDSIGIEAWKAVDNITRQCSAGCLGQRKASRLLLTWPRFPMCILFSPTSACPVFSNLSSPALSLCKLHVAMSPVWPRFLLTGKGFSTWLGFSVAAGAMLEKGHPKFPLSVKGNLFST</sequence>
<reference evidence="1 2" key="1">
    <citation type="journal article" date="2024" name="Proc. Natl. Acad. Sci. U.S.A.">
        <title>The genetic regulatory architecture and epigenomic basis for age-related changes in rattlesnake venom.</title>
        <authorList>
            <person name="Hogan M.P."/>
            <person name="Holding M.L."/>
            <person name="Nystrom G.S."/>
            <person name="Colston T.J."/>
            <person name="Bartlett D.A."/>
            <person name="Mason A.J."/>
            <person name="Ellsworth S.A."/>
            <person name="Rautsaw R.M."/>
            <person name="Lawrence K.C."/>
            <person name="Strickland J.L."/>
            <person name="He B."/>
            <person name="Fraser P."/>
            <person name="Margres M.J."/>
            <person name="Gilbert D.M."/>
            <person name="Gibbs H.L."/>
            <person name="Parkinson C.L."/>
            <person name="Rokyta D.R."/>
        </authorList>
    </citation>
    <scope>NUCLEOTIDE SEQUENCE [LARGE SCALE GENOMIC DNA]</scope>
    <source>
        <strain evidence="1">DRR0105</strain>
    </source>
</reference>
<proteinExistence type="predicted"/>
<protein>
    <submittedName>
        <fullName evidence="1">Uncharacterized protein</fullName>
    </submittedName>
</protein>
<keyword evidence="2" id="KW-1185">Reference proteome</keyword>
<comment type="caution">
    <text evidence="1">The sequence shown here is derived from an EMBL/GenBank/DDBJ whole genome shotgun (WGS) entry which is preliminary data.</text>
</comment>
<feature type="non-terminal residue" evidence="1">
    <location>
        <position position="1"/>
    </location>
</feature>
<dbReference type="AlphaFoldDB" id="A0AAW1B5L7"/>
<dbReference type="EMBL" id="JAOTOJ010000008">
    <property type="protein sequence ID" value="KAK9396906.1"/>
    <property type="molecule type" value="Genomic_DNA"/>
</dbReference>
<accession>A0AAW1B5L7</accession>
<evidence type="ECO:0000313" key="2">
    <source>
        <dbReference type="Proteomes" id="UP001474421"/>
    </source>
</evidence>
<name>A0AAW1B5L7_CROAD</name>
<evidence type="ECO:0000313" key="1">
    <source>
        <dbReference type="EMBL" id="KAK9396906.1"/>
    </source>
</evidence>
<gene>
    <name evidence="1" type="ORF">NXF25_020267</name>
</gene>
<organism evidence="1 2">
    <name type="scientific">Crotalus adamanteus</name>
    <name type="common">Eastern diamondback rattlesnake</name>
    <dbReference type="NCBI Taxonomy" id="8729"/>
    <lineage>
        <taxon>Eukaryota</taxon>
        <taxon>Metazoa</taxon>
        <taxon>Chordata</taxon>
        <taxon>Craniata</taxon>
        <taxon>Vertebrata</taxon>
        <taxon>Euteleostomi</taxon>
        <taxon>Lepidosauria</taxon>
        <taxon>Squamata</taxon>
        <taxon>Bifurcata</taxon>
        <taxon>Unidentata</taxon>
        <taxon>Episquamata</taxon>
        <taxon>Toxicofera</taxon>
        <taxon>Serpentes</taxon>
        <taxon>Colubroidea</taxon>
        <taxon>Viperidae</taxon>
        <taxon>Crotalinae</taxon>
        <taxon>Crotalus</taxon>
    </lineage>
</organism>
<dbReference type="Proteomes" id="UP001474421">
    <property type="component" value="Unassembled WGS sequence"/>
</dbReference>